<dbReference type="EMBL" id="JSFK01000005">
    <property type="protein sequence ID" value="KHA73532.1"/>
    <property type="molecule type" value="Genomic_DNA"/>
</dbReference>
<keyword evidence="1" id="KW-0472">Membrane</keyword>
<dbReference type="Proteomes" id="UP000030564">
    <property type="component" value="Unassembled WGS sequence"/>
</dbReference>
<gene>
    <name evidence="2" type="ORF">NZ35_10190</name>
</gene>
<organism evidence="2 3">
    <name type="scientific">Pseudomonas chlororaphis</name>
    <dbReference type="NCBI Taxonomy" id="587753"/>
    <lineage>
        <taxon>Bacteria</taxon>
        <taxon>Pseudomonadati</taxon>
        <taxon>Pseudomonadota</taxon>
        <taxon>Gammaproteobacteria</taxon>
        <taxon>Pseudomonadales</taxon>
        <taxon>Pseudomonadaceae</taxon>
        <taxon>Pseudomonas</taxon>
    </lineage>
</organism>
<keyword evidence="1" id="KW-0812">Transmembrane</keyword>
<feature type="transmembrane region" description="Helical" evidence="1">
    <location>
        <begin position="121"/>
        <end position="146"/>
    </location>
</feature>
<name>A0A0A6DFQ1_9PSED</name>
<dbReference type="PATRIC" id="fig|587753.9.peg.5034"/>
<proteinExistence type="predicted"/>
<protein>
    <recommendedName>
        <fullName evidence="4">Transmembrane protein</fullName>
    </recommendedName>
</protein>
<dbReference type="AlphaFoldDB" id="A0A0A6DFQ1"/>
<reference evidence="2 3" key="1">
    <citation type="submission" date="2014-10" db="EMBL/GenBank/DDBJ databases">
        <title>Draft genome sequence of Pseudomonas chlororaphis EA105.</title>
        <authorList>
            <person name="McCully L.M."/>
            <person name="Bitzer A.S."/>
            <person name="Spence C."/>
            <person name="Bais H."/>
            <person name="Silby M.W."/>
        </authorList>
    </citation>
    <scope>NUCLEOTIDE SEQUENCE [LARGE SCALE GENOMIC DNA]</scope>
    <source>
        <strain evidence="2 3">EA105</strain>
    </source>
</reference>
<dbReference type="OrthoDB" id="6996652at2"/>
<accession>A0A0A6DFQ1</accession>
<evidence type="ECO:0008006" key="4">
    <source>
        <dbReference type="Google" id="ProtNLM"/>
    </source>
</evidence>
<feature type="transmembrane region" description="Helical" evidence="1">
    <location>
        <begin position="21"/>
        <end position="41"/>
    </location>
</feature>
<feature type="transmembrane region" description="Helical" evidence="1">
    <location>
        <begin position="72"/>
        <end position="95"/>
    </location>
</feature>
<comment type="caution">
    <text evidence="2">The sequence shown here is derived from an EMBL/GenBank/DDBJ whole genome shotgun (WGS) entry which is preliminary data.</text>
</comment>
<evidence type="ECO:0000313" key="3">
    <source>
        <dbReference type="Proteomes" id="UP000030564"/>
    </source>
</evidence>
<sequence length="153" mass="17472">MLEHLWRSIHSPDYFPNVLEWMLHILLSPFMVIMCLMVGALAGKWWRALPYGSLTCYVVFLSRSSFYRWDSIFPLAGLPALAIDGALLALLGFYLKGVLRTRAEAKPEGHWLRRLYQGLKVVMLTIMVMFWAVVVLFVVVFTVSIATQPSLAH</sequence>
<evidence type="ECO:0000313" key="2">
    <source>
        <dbReference type="EMBL" id="KHA73532.1"/>
    </source>
</evidence>
<evidence type="ECO:0000256" key="1">
    <source>
        <dbReference type="SAM" id="Phobius"/>
    </source>
</evidence>
<keyword evidence="1" id="KW-1133">Transmembrane helix</keyword>